<proteinExistence type="predicted"/>
<name>A0A8H7ZST4_9FUNG</name>
<dbReference type="PANTHER" id="PTHR46517">
    <property type="entry name" value="FRUCTOSE-2,6-BISPHOSPHATASE TIGAR"/>
    <property type="match status" value="1"/>
</dbReference>
<dbReference type="GO" id="GO:0045820">
    <property type="term" value="P:negative regulation of glycolytic process"/>
    <property type="evidence" value="ECO:0007669"/>
    <property type="project" value="TreeGrafter"/>
</dbReference>
<comment type="caution">
    <text evidence="3">The sequence shown here is derived from an EMBL/GenBank/DDBJ whole genome shotgun (WGS) entry which is preliminary data.</text>
</comment>
<dbReference type="InterPro" id="IPR051695">
    <property type="entry name" value="Phosphoglycerate_Mutase"/>
</dbReference>
<keyword evidence="1" id="KW-0378">Hydrolase</keyword>
<dbReference type="Gene3D" id="3.40.50.1240">
    <property type="entry name" value="Phosphoglycerate mutase-like"/>
    <property type="match status" value="1"/>
</dbReference>
<organism evidence="3 4">
    <name type="scientific">Olpidium bornovanus</name>
    <dbReference type="NCBI Taxonomy" id="278681"/>
    <lineage>
        <taxon>Eukaryota</taxon>
        <taxon>Fungi</taxon>
        <taxon>Fungi incertae sedis</taxon>
        <taxon>Olpidiomycota</taxon>
        <taxon>Olpidiomycotina</taxon>
        <taxon>Olpidiomycetes</taxon>
        <taxon>Olpidiales</taxon>
        <taxon>Olpidiaceae</taxon>
        <taxon>Olpidium</taxon>
    </lineage>
</organism>
<dbReference type="PANTHER" id="PTHR46517:SF1">
    <property type="entry name" value="FRUCTOSE-2,6-BISPHOSPHATASE TIGAR"/>
    <property type="match status" value="1"/>
</dbReference>
<feature type="compositionally biased region" description="Polar residues" evidence="2">
    <location>
        <begin position="254"/>
        <end position="264"/>
    </location>
</feature>
<dbReference type="Proteomes" id="UP000673691">
    <property type="component" value="Unassembled WGS sequence"/>
</dbReference>
<feature type="region of interest" description="Disordered" evidence="2">
    <location>
        <begin position="294"/>
        <end position="321"/>
    </location>
</feature>
<keyword evidence="4" id="KW-1185">Reference proteome</keyword>
<feature type="non-terminal residue" evidence="3">
    <location>
        <position position="1"/>
    </location>
</feature>
<feature type="region of interest" description="Disordered" evidence="2">
    <location>
        <begin position="39"/>
        <end position="96"/>
    </location>
</feature>
<feature type="region of interest" description="Disordered" evidence="2">
    <location>
        <begin position="1"/>
        <end position="23"/>
    </location>
</feature>
<dbReference type="EMBL" id="JAEFCI010008345">
    <property type="protein sequence ID" value="KAG5458522.1"/>
    <property type="molecule type" value="Genomic_DNA"/>
</dbReference>
<dbReference type="InterPro" id="IPR029033">
    <property type="entry name" value="His_PPase_superfam"/>
</dbReference>
<feature type="compositionally biased region" description="Low complexity" evidence="2">
    <location>
        <begin position="241"/>
        <end position="251"/>
    </location>
</feature>
<evidence type="ECO:0000256" key="2">
    <source>
        <dbReference type="SAM" id="MobiDB-lite"/>
    </source>
</evidence>
<gene>
    <name evidence="3" type="ORF">BJ554DRAFT_1233</name>
</gene>
<evidence type="ECO:0000256" key="1">
    <source>
        <dbReference type="ARBA" id="ARBA00022801"/>
    </source>
</evidence>
<dbReference type="GO" id="GO:0005829">
    <property type="term" value="C:cytosol"/>
    <property type="evidence" value="ECO:0007669"/>
    <property type="project" value="TreeGrafter"/>
</dbReference>
<feature type="compositionally biased region" description="Low complexity" evidence="2">
    <location>
        <begin position="67"/>
        <end position="96"/>
    </location>
</feature>
<dbReference type="AlphaFoldDB" id="A0A8H7ZST4"/>
<protein>
    <recommendedName>
        <fullName evidence="5">Phosphoglycerate mutase</fullName>
    </recommendedName>
</protein>
<sequence length="345" mass="35421">MPLATPVGSEPPRTAGRRESLLTNAGDLLAKHLELAGLGTPQRLTSPGFPSAAAGNVKTPRREPQTPAGARGNAEGAGAAAEKEQPQQQQQQQQPLQNHNLPVKITHVLVVTHGGAIQELLGHIVGELGFAVYGPPPTGFPKNSGISRFVISRVNKPDGDYEWEGRLTLYNCVSHLAGFGRRGRGGAKTNKQARKPVPANAPAANAPQVDAGQQIPAGPRVPTISAPPDPRVAQRGPPPAAAAAAGVRPAPSFADSTASPQADTDQVPLPLPCYSSAGSARTKSPRVKRAIITAGSKLFGGGRKGDPPASPSSPNAKTGFAIMGSAAVPQLAPRISASKGKSLGW</sequence>
<accession>A0A8H7ZST4</accession>
<dbReference type="GO" id="GO:0004331">
    <property type="term" value="F:fructose-2,6-bisphosphate 2-phosphatase activity"/>
    <property type="evidence" value="ECO:0007669"/>
    <property type="project" value="TreeGrafter"/>
</dbReference>
<feature type="compositionally biased region" description="Low complexity" evidence="2">
    <location>
        <begin position="198"/>
        <end position="207"/>
    </location>
</feature>
<feature type="region of interest" description="Disordered" evidence="2">
    <location>
        <begin position="180"/>
        <end position="270"/>
    </location>
</feature>
<evidence type="ECO:0000313" key="3">
    <source>
        <dbReference type="EMBL" id="KAG5458522.1"/>
    </source>
</evidence>
<dbReference type="OrthoDB" id="354304at2759"/>
<reference evidence="3 4" key="1">
    <citation type="journal article" name="Sci. Rep.">
        <title>Genome-scale phylogenetic analyses confirm Olpidium as the closest living zoosporic fungus to the non-flagellated, terrestrial fungi.</title>
        <authorList>
            <person name="Chang Y."/>
            <person name="Rochon D."/>
            <person name="Sekimoto S."/>
            <person name="Wang Y."/>
            <person name="Chovatia M."/>
            <person name="Sandor L."/>
            <person name="Salamov A."/>
            <person name="Grigoriev I.V."/>
            <person name="Stajich J.E."/>
            <person name="Spatafora J.W."/>
        </authorList>
    </citation>
    <scope>NUCLEOTIDE SEQUENCE [LARGE SCALE GENOMIC DNA]</scope>
    <source>
        <strain evidence="3">S191</strain>
    </source>
</reference>
<feature type="compositionally biased region" description="Pro residues" evidence="2">
    <location>
        <begin position="225"/>
        <end position="240"/>
    </location>
</feature>
<evidence type="ECO:0008006" key="5">
    <source>
        <dbReference type="Google" id="ProtNLM"/>
    </source>
</evidence>
<evidence type="ECO:0000313" key="4">
    <source>
        <dbReference type="Proteomes" id="UP000673691"/>
    </source>
</evidence>
<dbReference type="GO" id="GO:0043456">
    <property type="term" value="P:regulation of pentose-phosphate shunt"/>
    <property type="evidence" value="ECO:0007669"/>
    <property type="project" value="TreeGrafter"/>
</dbReference>